<dbReference type="SUPFAM" id="SSF52418">
    <property type="entry name" value="Nucleoside phosphorylase/phosphoribosyltransferase catalytic domain"/>
    <property type="match status" value="1"/>
</dbReference>
<dbReference type="InterPro" id="IPR013102">
    <property type="entry name" value="PYNP_C"/>
</dbReference>
<dbReference type="HOGENOM" id="CLU_025040_0_1_14"/>
<dbReference type="Gene3D" id="3.90.1170.30">
    <property type="entry name" value="Pyrimidine nucleoside phosphorylase-like, C-terminal domain"/>
    <property type="match status" value="1"/>
</dbReference>
<dbReference type="InterPro" id="IPR000312">
    <property type="entry name" value="Glycosyl_Trfase_fam3"/>
</dbReference>
<name>A0A097STJ2_9BACT</name>
<dbReference type="InterPro" id="IPR035902">
    <property type="entry name" value="Nuc_phospho_transferase"/>
</dbReference>
<comment type="similarity">
    <text evidence="1">Belongs to the thymidine/pyrimidine-nucleoside phosphorylase family.</text>
</comment>
<proteinExistence type="inferred from homology"/>
<comment type="subunit">
    <text evidence="2">Homodimer.</text>
</comment>
<evidence type="ECO:0000256" key="3">
    <source>
        <dbReference type="ARBA" id="ARBA00022676"/>
    </source>
</evidence>
<comment type="function">
    <text evidence="6">The enzymes which catalyze the reversible phosphorolysis of pyrimidine nucleosides are involved in the degradation of these compounds and in their utilization as carbon and energy sources, or in the rescue of pyrimidine bases for nucleotide synthesis.</text>
</comment>
<reference evidence="8 9" key="1">
    <citation type="journal article" date="2014" name="PLoS ONE">
        <title>An emerging Mycoplasma associated with trichomoniasis, vaginal infection and disease.</title>
        <authorList>
            <consortium name="Vaginal Microbiome Consortium"/>
            <person name="Fettweis J.M."/>
            <person name="Serrano M.G."/>
            <person name="Huang B."/>
            <person name="Brooks J.P."/>
            <person name="Glascock A.L."/>
            <person name="Sheth N.U."/>
            <person name="Strauss J.F.III."/>
            <person name="Jefferson K.K."/>
            <person name="Buck G.A."/>
        </authorList>
    </citation>
    <scope>NUCLEOTIDE SEQUENCE [LARGE SCALE GENOMIC DNA]</scope>
    <source>
        <strain evidence="8 9">VCU_M1</strain>
    </source>
</reference>
<keyword evidence="9" id="KW-1185">Reference proteome</keyword>
<organism evidence="8 9">
    <name type="scientific">Candidatus Malacoplasma girerdii</name>
    <dbReference type="NCBI Taxonomy" id="1318617"/>
    <lineage>
        <taxon>Bacteria</taxon>
        <taxon>Bacillati</taxon>
        <taxon>Mycoplasmatota</taxon>
        <taxon>Mycoplasmoidales</taxon>
        <taxon>Mycoplasmoidaceae</taxon>
        <taxon>Malacoplasma</taxon>
    </lineage>
</organism>
<dbReference type="PANTHER" id="PTHR10515:SF0">
    <property type="entry name" value="THYMIDINE PHOSPHORYLASE"/>
    <property type="match status" value="1"/>
</dbReference>
<dbReference type="GO" id="GO:0004645">
    <property type="term" value="F:1,4-alpha-oligoglucan phosphorylase activity"/>
    <property type="evidence" value="ECO:0007669"/>
    <property type="project" value="InterPro"/>
</dbReference>
<accession>A0A097STJ2</accession>
<dbReference type="AlphaFoldDB" id="A0A097STJ2"/>
<gene>
    <name evidence="8" type="primary">deoA</name>
    <name evidence="8" type="ORF">MGM1_5600</name>
</gene>
<keyword evidence="3" id="KW-0328">Glycosyltransferase</keyword>
<dbReference type="SUPFAM" id="SSF54680">
    <property type="entry name" value="Pyrimidine nucleoside phosphorylase C-terminal domain"/>
    <property type="match status" value="1"/>
</dbReference>
<dbReference type="PIRSF" id="PIRSF000478">
    <property type="entry name" value="TP_PyNP"/>
    <property type="match status" value="1"/>
</dbReference>
<dbReference type="SUPFAM" id="SSF47648">
    <property type="entry name" value="Nucleoside phosphorylase/phosphoribosyltransferase N-terminal domain"/>
    <property type="match status" value="1"/>
</dbReference>
<comment type="catalytic activity">
    <reaction evidence="5">
        <text>thymidine + phosphate = 2-deoxy-alpha-D-ribose 1-phosphate + thymine</text>
        <dbReference type="Rhea" id="RHEA:16037"/>
        <dbReference type="ChEBI" id="CHEBI:17748"/>
        <dbReference type="ChEBI" id="CHEBI:17821"/>
        <dbReference type="ChEBI" id="CHEBI:43474"/>
        <dbReference type="ChEBI" id="CHEBI:57259"/>
        <dbReference type="EC" id="2.4.2.4"/>
    </reaction>
</comment>
<dbReference type="Proteomes" id="UP000030066">
    <property type="component" value="Chromosome"/>
</dbReference>
<dbReference type="Gene3D" id="1.20.970.10">
    <property type="entry name" value="Transferase, Pyrimidine Nucleoside Phosphorylase, Chain C"/>
    <property type="match status" value="1"/>
</dbReference>
<dbReference type="InterPro" id="IPR017459">
    <property type="entry name" value="Glycosyl_Trfase_fam3_N_dom"/>
</dbReference>
<evidence type="ECO:0000313" key="8">
    <source>
        <dbReference type="EMBL" id="AIV03918.1"/>
    </source>
</evidence>
<dbReference type="InterPro" id="IPR036566">
    <property type="entry name" value="PYNP-like_C_sf"/>
</dbReference>
<dbReference type="EMBL" id="CP007711">
    <property type="protein sequence ID" value="AIV03918.1"/>
    <property type="molecule type" value="Genomic_DNA"/>
</dbReference>
<dbReference type="NCBIfam" id="TIGR02644">
    <property type="entry name" value="Y_phosphoryl"/>
    <property type="match status" value="1"/>
</dbReference>
<dbReference type="eggNOG" id="COG0213">
    <property type="taxonomic scope" value="Bacteria"/>
</dbReference>
<dbReference type="InterPro" id="IPR036320">
    <property type="entry name" value="Glycosyl_Trfase_fam3_N_dom_sf"/>
</dbReference>
<protein>
    <submittedName>
        <fullName evidence="8">Thymidine phosphorylase DeoA</fullName>
    </submittedName>
</protein>
<dbReference type="InterPro" id="IPR018090">
    <property type="entry name" value="Pyrmidine_PPas_bac/euk"/>
</dbReference>
<dbReference type="STRING" id="1318617.MGM1_5600"/>
<dbReference type="PANTHER" id="PTHR10515">
    <property type="entry name" value="THYMIDINE PHOSPHORYLASE"/>
    <property type="match status" value="1"/>
</dbReference>
<dbReference type="FunFam" id="3.40.1030.10:FF:000003">
    <property type="entry name" value="Pyrimidine-nucleoside phosphorylase"/>
    <property type="match status" value="1"/>
</dbReference>
<evidence type="ECO:0000256" key="5">
    <source>
        <dbReference type="ARBA" id="ARBA00048550"/>
    </source>
</evidence>
<evidence type="ECO:0000256" key="6">
    <source>
        <dbReference type="ARBA" id="ARBA00056338"/>
    </source>
</evidence>
<dbReference type="Pfam" id="PF00591">
    <property type="entry name" value="Glycos_transf_3"/>
    <property type="match status" value="1"/>
</dbReference>
<dbReference type="SMART" id="SM00941">
    <property type="entry name" value="PYNP_C"/>
    <property type="match status" value="1"/>
</dbReference>
<feature type="domain" description="Pyrimidine nucleoside phosphorylase C-terminal" evidence="7">
    <location>
        <begin position="344"/>
        <end position="417"/>
    </location>
</feature>
<dbReference type="KEGG" id="mgj:MGM1_5600"/>
<dbReference type="GO" id="GO:0006206">
    <property type="term" value="P:pyrimidine nucleobase metabolic process"/>
    <property type="evidence" value="ECO:0007669"/>
    <property type="project" value="InterPro"/>
</dbReference>
<dbReference type="InterPro" id="IPR000053">
    <property type="entry name" value="Thymidine/pyrmidine_PPase"/>
</dbReference>
<dbReference type="Pfam" id="PF02885">
    <property type="entry name" value="Glycos_trans_3N"/>
    <property type="match status" value="1"/>
</dbReference>
<keyword evidence="4" id="KW-0808">Transferase</keyword>
<dbReference type="GO" id="GO:0006213">
    <property type="term" value="P:pyrimidine nucleoside metabolic process"/>
    <property type="evidence" value="ECO:0007669"/>
    <property type="project" value="InterPro"/>
</dbReference>
<dbReference type="Gene3D" id="3.40.1030.10">
    <property type="entry name" value="Nucleoside phosphorylase/phosphoribosyltransferase catalytic domain"/>
    <property type="match status" value="1"/>
</dbReference>
<evidence type="ECO:0000259" key="7">
    <source>
        <dbReference type="SMART" id="SM00941"/>
    </source>
</evidence>
<dbReference type="NCBIfam" id="NF004490">
    <property type="entry name" value="PRK05820.1"/>
    <property type="match status" value="1"/>
</dbReference>
<evidence type="ECO:0000256" key="1">
    <source>
        <dbReference type="ARBA" id="ARBA00006915"/>
    </source>
</evidence>
<dbReference type="GO" id="GO:0009032">
    <property type="term" value="F:thymidine phosphorylase activity"/>
    <property type="evidence" value="ECO:0007669"/>
    <property type="project" value="UniProtKB-EC"/>
</dbReference>
<dbReference type="Pfam" id="PF07831">
    <property type="entry name" value="PYNP_C"/>
    <property type="match status" value="1"/>
</dbReference>
<sequence>MDILEILQKKRLKQKLSQKEIEYFINEYTHGKEITDYQASALLMAICINGMDDDEAYYLTKAMLESGKTIDFPNISGIKIDKHSTGGVGDKVSLILSPICVALGIKVAKMSGPGLGFTGGTTDKLASIGVNTALQGNEYLKILKENGMFIMRQTADLVPADKLLYDLRSATNTFQSLALVAASVCSKKLALNTDCIFIDLKMGSGAVCETLDMATKLAQLMCKIFKRFNRKASILITNMDQPLGCAVGNAIEVKAAMDFLNNKPENKIIRDFIYDLVIDVLLLTKKAKNKAEATKQIDQVIANKTALEIFKKWVIAQGAKSKVVNGNFFLPKYKLSVLSNQSGYIKYKSCKEVGEVAFNLGAGRLHKEDSIDYQAGIWLNKTMNDFVKEKEVIATLYSSKPISKENVKKFLDNVAYSKKPFPKTKMIIKVVQ</sequence>
<evidence type="ECO:0000256" key="2">
    <source>
        <dbReference type="ARBA" id="ARBA00011738"/>
    </source>
</evidence>
<dbReference type="GO" id="GO:0005829">
    <property type="term" value="C:cytosol"/>
    <property type="evidence" value="ECO:0007669"/>
    <property type="project" value="TreeGrafter"/>
</dbReference>
<evidence type="ECO:0000313" key="9">
    <source>
        <dbReference type="Proteomes" id="UP000030066"/>
    </source>
</evidence>
<evidence type="ECO:0000256" key="4">
    <source>
        <dbReference type="ARBA" id="ARBA00022679"/>
    </source>
</evidence>